<dbReference type="Proteomes" id="UP000007468">
    <property type="component" value="Chromosome"/>
</dbReference>
<dbReference type="RefSeq" id="WP_014263220.1">
    <property type="nucleotide sequence ID" value="NC_016630.1"/>
</dbReference>
<feature type="domain" description="Amidohydrolase-related" evidence="1">
    <location>
        <begin position="296"/>
        <end position="349"/>
    </location>
</feature>
<protein>
    <submittedName>
        <fullName evidence="2">Phosphonate metabolism protein PhnM</fullName>
    </submittedName>
</protein>
<evidence type="ECO:0000313" key="2">
    <source>
        <dbReference type="EMBL" id="EFE27970.1"/>
    </source>
</evidence>
<organism evidence="2 3">
    <name type="scientific">Filifactor alocis (strain ATCC 35896 / CCUG 47790 / D40 B5)</name>
    <name type="common">Fusobacterium alocis</name>
    <dbReference type="NCBI Taxonomy" id="546269"/>
    <lineage>
        <taxon>Bacteria</taxon>
        <taxon>Bacillati</taxon>
        <taxon>Bacillota</taxon>
        <taxon>Clostridia</taxon>
        <taxon>Peptostreptococcales</taxon>
        <taxon>Filifactoraceae</taxon>
        <taxon>Filifactor</taxon>
    </lineage>
</organism>
<dbReference type="GO" id="GO:0016810">
    <property type="term" value="F:hydrolase activity, acting on carbon-nitrogen (but not peptide) bonds"/>
    <property type="evidence" value="ECO:0007669"/>
    <property type="project" value="InterPro"/>
</dbReference>
<dbReference type="KEGG" id="faa:HMPREF0389_01222"/>
<dbReference type="Gene3D" id="2.30.40.10">
    <property type="entry name" value="Urease, subunit C, domain 1"/>
    <property type="match status" value="2"/>
</dbReference>
<dbReference type="EMBL" id="CP002390">
    <property type="protein sequence ID" value="EFE27970.1"/>
    <property type="molecule type" value="Genomic_DNA"/>
</dbReference>
<dbReference type="PANTHER" id="PTHR43135:SF3">
    <property type="entry name" value="ALPHA-D-RIBOSE 1-METHYLPHOSPHONATE 5-TRIPHOSPHATE DIPHOSPHATASE"/>
    <property type="match status" value="1"/>
</dbReference>
<dbReference type="SUPFAM" id="SSF51338">
    <property type="entry name" value="Composite domain of metallo-dependent hydrolases"/>
    <property type="match status" value="1"/>
</dbReference>
<dbReference type="Pfam" id="PF01979">
    <property type="entry name" value="Amidohydro_1"/>
    <property type="match status" value="1"/>
</dbReference>
<proteinExistence type="predicted"/>
<dbReference type="OrthoDB" id="9776488at2"/>
<dbReference type="InterPro" id="IPR051781">
    <property type="entry name" value="Metallo-dep_Hydrolase"/>
</dbReference>
<dbReference type="InterPro" id="IPR006680">
    <property type="entry name" value="Amidohydro-rel"/>
</dbReference>
<reference evidence="3" key="1">
    <citation type="submission" date="2010-12" db="EMBL/GenBank/DDBJ databases">
        <title>The genome sequence of Filifactor alocis strain ATCC 35896.</title>
        <authorList>
            <consortium name="The Broad Institute Genome Sequencing Platform"/>
            <person name="Ward D."/>
            <person name="Earl A."/>
            <person name="Feldgarden M."/>
            <person name="Young S.K."/>
            <person name="Gargeya S."/>
            <person name="Zeng Q."/>
            <person name="Alvarado L."/>
            <person name="Berlin A."/>
            <person name="Bochicchio J."/>
            <person name="Chapman S.B."/>
            <person name="Chen Z."/>
            <person name="Freedman E."/>
            <person name="Gellesch M."/>
            <person name="Goldberg J."/>
            <person name="Griggs A."/>
            <person name="Gujja S."/>
            <person name="Heilman E."/>
            <person name="Heiman D."/>
            <person name="Howarth C."/>
            <person name="Mehta T."/>
            <person name="Neiman D."/>
            <person name="Pearson M."/>
            <person name="Roberts A."/>
            <person name="Saif S."/>
            <person name="Shea T."/>
            <person name="Shenoy N."/>
            <person name="Sisk P."/>
            <person name="Stolte C."/>
            <person name="Sykes S."/>
            <person name="White J."/>
            <person name="Yandava C."/>
            <person name="Izard J."/>
            <person name="Blanton J.M."/>
            <person name="Baranova O.V."/>
            <person name="Tanner A.C."/>
            <person name="Dewhirst F.E."/>
            <person name="Haas B."/>
            <person name="Nusbaum C."/>
            <person name="Birren B."/>
        </authorList>
    </citation>
    <scope>NUCLEOTIDE SEQUENCE [LARGE SCALE GENOMIC DNA]</scope>
    <source>
        <strain evidence="3">ATCC 35896 / D40 B5</strain>
    </source>
</reference>
<dbReference type="eggNOG" id="COG3454">
    <property type="taxonomic scope" value="Bacteria"/>
</dbReference>
<evidence type="ECO:0000313" key="3">
    <source>
        <dbReference type="Proteomes" id="UP000007468"/>
    </source>
</evidence>
<dbReference type="AlphaFoldDB" id="D6GSY5"/>
<name>D6GSY5_FILAD</name>
<keyword evidence="3" id="KW-1185">Reference proteome</keyword>
<evidence type="ECO:0000259" key="1">
    <source>
        <dbReference type="Pfam" id="PF01979"/>
    </source>
</evidence>
<dbReference type="STRING" id="546269.HMPREF0389_01222"/>
<accession>D6GSY5</accession>
<sequence>MKLYSDRIVLKDRFVEGYLEIKEDIIQSVHIGQKPETDYIDCTGKIVMPGLINIQNDDFIQEEYSPYFSPFPKRKAFSQIERLNVFSGVTTIYHCINMNRFLEEHSEQEALEELQFLKDVERKNHLIDHCVHLKFQLGSVQHIDFIWELLNGNLVDMITYVSQNGQERYRDKYFFQYIKDKFQISDSFTWAILNRIEKQRGQIKLEELSLRLKYVYGAKIPVATTDYRISRDIQTRYCMNIPIILDSFEKEALDYIQQNDKHATIDINNLWDLEQITDYSAGITRRSYSVVTANKKVENLLESIFIMAEEIGLVEAVRMGTYNPAQALNLRQKGEIAEGKTADLIVVEEQDHIPVNVMTVSNGQIILNMNLKK</sequence>
<dbReference type="PANTHER" id="PTHR43135">
    <property type="entry name" value="ALPHA-D-RIBOSE 1-METHYLPHOSPHONATE 5-TRIPHOSPHATE DIPHOSPHATASE"/>
    <property type="match status" value="1"/>
</dbReference>
<dbReference type="Gene3D" id="3.20.20.140">
    <property type="entry name" value="Metal-dependent hydrolases"/>
    <property type="match status" value="2"/>
</dbReference>
<gene>
    <name evidence="2" type="ordered locus">HMPREF0389_01222</name>
</gene>
<dbReference type="InterPro" id="IPR011059">
    <property type="entry name" value="Metal-dep_hydrolase_composite"/>
</dbReference>